<gene>
    <name evidence="2" type="ORF">CK510_21365</name>
</gene>
<proteinExistence type="predicted"/>
<reference evidence="2 3" key="1">
    <citation type="submission" date="2017-08" db="EMBL/GenBank/DDBJ databases">
        <title>Draft genome sequence of filamentous cyanobacterium Calothrix elsteri CCALA 953.</title>
        <authorList>
            <person name="Gagunashvili A.N."/>
            <person name="Elster J."/>
            <person name="Andresson O.S."/>
        </authorList>
    </citation>
    <scope>NUCLEOTIDE SEQUENCE [LARGE SCALE GENOMIC DNA]</scope>
    <source>
        <strain evidence="2 3">CCALA 953</strain>
    </source>
</reference>
<organism evidence="2 3">
    <name type="scientific">Brunnivagina elsteri CCALA 953</name>
    <dbReference type="NCBI Taxonomy" id="987040"/>
    <lineage>
        <taxon>Bacteria</taxon>
        <taxon>Bacillati</taxon>
        <taxon>Cyanobacteriota</taxon>
        <taxon>Cyanophyceae</taxon>
        <taxon>Nostocales</taxon>
        <taxon>Calotrichaceae</taxon>
        <taxon>Brunnivagina</taxon>
    </lineage>
</organism>
<accession>A0A2A2TEI0</accession>
<protein>
    <submittedName>
        <fullName evidence="2">Uncharacterized protein</fullName>
    </submittedName>
</protein>
<dbReference type="EMBL" id="NTFS01000289">
    <property type="protein sequence ID" value="PAX52058.1"/>
    <property type="molecule type" value="Genomic_DNA"/>
</dbReference>
<comment type="caution">
    <text evidence="2">The sequence shown here is derived from an EMBL/GenBank/DDBJ whole genome shotgun (WGS) entry which is preliminary data.</text>
</comment>
<sequence length="172" mass="19356">MGIMGTVFNKTGTGGNDDNKDKRTYQGDHNLSLETTLQPTDDNVISPLNQNNWDSIRTQSVVTTPTYFSKEQADNLRALAKDKKSGAIQSKRAYKSLKTIEKSDTTVHVEHRNYQKTVASCETDKQRSNASLSRKLHRLRPEYVGMGKSIEKAENKANKRILELRAKIEAVT</sequence>
<keyword evidence="3" id="KW-1185">Reference proteome</keyword>
<feature type="region of interest" description="Disordered" evidence="1">
    <location>
        <begin position="1"/>
        <end position="26"/>
    </location>
</feature>
<name>A0A2A2TEI0_9CYAN</name>
<dbReference type="Proteomes" id="UP000218238">
    <property type="component" value="Unassembled WGS sequence"/>
</dbReference>
<feature type="compositionally biased region" description="Basic and acidic residues" evidence="1">
    <location>
        <begin position="17"/>
        <end position="26"/>
    </location>
</feature>
<evidence type="ECO:0000313" key="3">
    <source>
        <dbReference type="Proteomes" id="UP000218238"/>
    </source>
</evidence>
<evidence type="ECO:0000256" key="1">
    <source>
        <dbReference type="SAM" id="MobiDB-lite"/>
    </source>
</evidence>
<evidence type="ECO:0000313" key="2">
    <source>
        <dbReference type="EMBL" id="PAX52058.1"/>
    </source>
</evidence>
<dbReference type="AlphaFoldDB" id="A0A2A2TEI0"/>